<keyword evidence="1" id="KW-1133">Transmembrane helix</keyword>
<protein>
    <submittedName>
        <fullName evidence="3">Uncharacterized protein</fullName>
    </submittedName>
</protein>
<evidence type="ECO:0000313" key="3">
    <source>
        <dbReference type="EMBL" id="URF07623.1"/>
    </source>
</evidence>
<feature type="transmembrane region" description="Helical" evidence="1">
    <location>
        <begin position="130"/>
        <end position="150"/>
    </location>
</feature>
<gene>
    <name evidence="2" type="ORF">FGG12_06280</name>
    <name evidence="3" type="ORF">M5D45_20750</name>
</gene>
<dbReference type="AlphaFoldDB" id="A0AAE9I4K3"/>
<organism evidence="3 5">
    <name type="scientific">Cupriavidus campinensis</name>
    <dbReference type="NCBI Taxonomy" id="151783"/>
    <lineage>
        <taxon>Bacteria</taxon>
        <taxon>Pseudomonadati</taxon>
        <taxon>Pseudomonadota</taxon>
        <taxon>Betaproteobacteria</taxon>
        <taxon>Burkholderiales</taxon>
        <taxon>Burkholderiaceae</taxon>
        <taxon>Cupriavidus</taxon>
    </lineage>
</organism>
<reference evidence="3" key="3">
    <citation type="submission" date="2022-05" db="EMBL/GenBank/DDBJ databases">
        <authorList>
            <person name="Kunte H.-J."/>
        </authorList>
    </citation>
    <scope>NUCLEOTIDE SEQUENCE</scope>
    <source>
        <strain evidence="3">G5</strain>
    </source>
</reference>
<keyword evidence="1" id="KW-0812">Transmembrane</keyword>
<dbReference type="KEGG" id="ccam:M5D45_20750"/>
<accession>A0AAE9I4K3</accession>
<reference evidence="3" key="2">
    <citation type="journal article" date="2022" name="Microbiol. Resour. Announc.">
        <title>Genome Sequence of Cupriavidus campinensis Strain G5, a Member of a Bacterial Consortium Capable of Polyethylene Degradation.</title>
        <authorList>
            <person name="Schneider B."/>
            <person name="Pfeiffer F."/>
            <person name="Dyall-Smith M."/>
            <person name="Kunte H.J."/>
        </authorList>
    </citation>
    <scope>NUCLEOTIDE SEQUENCE</scope>
    <source>
        <strain evidence="3">G5</strain>
    </source>
</reference>
<keyword evidence="4" id="KW-1185">Reference proteome</keyword>
<evidence type="ECO:0000256" key="1">
    <source>
        <dbReference type="SAM" id="Phobius"/>
    </source>
</evidence>
<evidence type="ECO:0000313" key="5">
    <source>
        <dbReference type="Proteomes" id="UP001056132"/>
    </source>
</evidence>
<sequence length="290" mass="31720">MLCWLPLMIWAWWSGRMLPGGPEEPLLGHYGVHVRCLVAIPLLVIGEALAQQVVPLCFAQFVRTGIVDEALVPRFREVIRAGKRLRDRTYPWVMIGGLVAVWTVTVLVSPNPDEIAWTGDRLGFLARLPAVFAPFTFAVSSVVAASWAHLVAYHATPVPSLYIQMVLLALVLIVLVAVPLLCFTSLLLRTKKVAMLDCGALLAEHGRKVQRRWLAGERSLDDDTMLNAPELGATADTQTLYESVTKIRPVIVNKSALLAIAVPAALPMLLLVAGQYPVKATLLKLLAVLL</sequence>
<name>A0AAE9I4K3_9BURK</name>
<proteinExistence type="predicted"/>
<evidence type="ECO:0000313" key="2">
    <source>
        <dbReference type="EMBL" id="TSP13261.1"/>
    </source>
</evidence>
<feature type="transmembrane region" description="Helical" evidence="1">
    <location>
        <begin position="162"/>
        <end position="188"/>
    </location>
</feature>
<evidence type="ECO:0000313" key="4">
    <source>
        <dbReference type="Proteomes" id="UP000318943"/>
    </source>
</evidence>
<reference evidence="2 4" key="1">
    <citation type="submission" date="2019-05" db="EMBL/GenBank/DDBJ databases">
        <title>Whole genome sequence analysis of Cupriavidus campinensis S14E4C strain.</title>
        <authorList>
            <person name="Abbaszade G."/>
            <person name="Szabo A."/>
            <person name="Toumi M."/>
            <person name="Toth E."/>
        </authorList>
    </citation>
    <scope>NUCLEOTIDE SEQUENCE [LARGE SCALE GENOMIC DNA]</scope>
    <source>
        <strain evidence="2 4">S14E4C</strain>
    </source>
</reference>
<dbReference type="EMBL" id="CP097331">
    <property type="protein sequence ID" value="URF07623.1"/>
    <property type="molecule type" value="Genomic_DNA"/>
</dbReference>
<feature type="transmembrane region" description="Helical" evidence="1">
    <location>
        <begin position="256"/>
        <end position="276"/>
    </location>
</feature>
<feature type="transmembrane region" description="Helical" evidence="1">
    <location>
        <begin position="90"/>
        <end position="109"/>
    </location>
</feature>
<dbReference type="EMBL" id="VCIZ01000003">
    <property type="protein sequence ID" value="TSP13261.1"/>
    <property type="molecule type" value="Genomic_DNA"/>
</dbReference>
<dbReference type="Proteomes" id="UP000318943">
    <property type="component" value="Unassembled WGS sequence"/>
</dbReference>
<dbReference type="RefSeq" id="WP_144196834.1">
    <property type="nucleotide sequence ID" value="NZ_CP097331.1"/>
</dbReference>
<dbReference type="Proteomes" id="UP001056132">
    <property type="component" value="Chromosome 2"/>
</dbReference>
<keyword evidence="1" id="KW-0472">Membrane</keyword>